<name>A0ABN9L4K7_9NEOB</name>
<dbReference type="EMBL" id="CAUEEQ010006346">
    <property type="protein sequence ID" value="CAJ0929974.1"/>
    <property type="molecule type" value="Genomic_DNA"/>
</dbReference>
<keyword evidence="2" id="KW-1185">Reference proteome</keyword>
<gene>
    <name evidence="1" type="ORF">RIMI_LOCUS4051791</name>
</gene>
<accession>A0ABN9L4K7</accession>
<evidence type="ECO:0000313" key="2">
    <source>
        <dbReference type="Proteomes" id="UP001176940"/>
    </source>
</evidence>
<reference evidence="1" key="1">
    <citation type="submission" date="2023-07" db="EMBL/GenBank/DDBJ databases">
        <authorList>
            <person name="Stuckert A."/>
        </authorList>
    </citation>
    <scope>NUCLEOTIDE SEQUENCE</scope>
</reference>
<protein>
    <submittedName>
        <fullName evidence="1">Uncharacterized protein</fullName>
    </submittedName>
</protein>
<dbReference type="Proteomes" id="UP001176940">
    <property type="component" value="Unassembled WGS sequence"/>
</dbReference>
<proteinExistence type="predicted"/>
<evidence type="ECO:0000313" key="1">
    <source>
        <dbReference type="EMBL" id="CAJ0929974.1"/>
    </source>
</evidence>
<comment type="caution">
    <text evidence="1">The sequence shown here is derived from an EMBL/GenBank/DDBJ whole genome shotgun (WGS) entry which is preliminary data.</text>
</comment>
<sequence length="113" mass="12896">MVIRQTLPNLFISSIWNELCDWISFFAKHLLYSTEIFPGSDLRAEIERKLSKSQNCCKTLSFCSMNTLCAHDSCIFAVSLNCLKNLAVTTVKMVWMNETPHLTESEEPSMQPS</sequence>
<organism evidence="1 2">
    <name type="scientific">Ranitomeya imitator</name>
    <name type="common">mimic poison frog</name>
    <dbReference type="NCBI Taxonomy" id="111125"/>
    <lineage>
        <taxon>Eukaryota</taxon>
        <taxon>Metazoa</taxon>
        <taxon>Chordata</taxon>
        <taxon>Craniata</taxon>
        <taxon>Vertebrata</taxon>
        <taxon>Euteleostomi</taxon>
        <taxon>Amphibia</taxon>
        <taxon>Batrachia</taxon>
        <taxon>Anura</taxon>
        <taxon>Neobatrachia</taxon>
        <taxon>Hyloidea</taxon>
        <taxon>Dendrobatidae</taxon>
        <taxon>Dendrobatinae</taxon>
        <taxon>Ranitomeya</taxon>
    </lineage>
</organism>